<keyword evidence="1" id="KW-1133">Transmembrane helix</keyword>
<gene>
    <name evidence="2" type="ORF">D7I47_05275</name>
</gene>
<feature type="transmembrane region" description="Helical" evidence="1">
    <location>
        <begin position="116"/>
        <end position="135"/>
    </location>
</feature>
<proteinExistence type="predicted"/>
<dbReference type="OrthoDB" id="1524823at2"/>
<evidence type="ECO:0000313" key="3">
    <source>
        <dbReference type="Proteomes" id="UP000278886"/>
    </source>
</evidence>
<dbReference type="KEGG" id="lyd:D7I47_05275"/>
<dbReference type="RefSeq" id="WP_120762069.1">
    <property type="nucleotide sequence ID" value="NZ_CP032630.1"/>
</dbReference>
<evidence type="ECO:0000313" key="2">
    <source>
        <dbReference type="EMBL" id="AYF97720.1"/>
    </source>
</evidence>
<protein>
    <submittedName>
        <fullName evidence="2">Uncharacterized protein</fullName>
    </submittedName>
</protein>
<dbReference type="Proteomes" id="UP000278886">
    <property type="component" value="Chromosome"/>
</dbReference>
<keyword evidence="1" id="KW-0812">Transmembrane</keyword>
<evidence type="ECO:0000256" key="1">
    <source>
        <dbReference type="SAM" id="Phobius"/>
    </source>
</evidence>
<organism evidence="2 3">
    <name type="scientific">Protaetiibacter intestinalis</name>
    <dbReference type="NCBI Taxonomy" id="2419774"/>
    <lineage>
        <taxon>Bacteria</taxon>
        <taxon>Bacillati</taxon>
        <taxon>Actinomycetota</taxon>
        <taxon>Actinomycetes</taxon>
        <taxon>Micrococcales</taxon>
        <taxon>Microbacteriaceae</taxon>
        <taxon>Protaetiibacter</taxon>
    </lineage>
</organism>
<reference evidence="3" key="1">
    <citation type="submission" date="2018-09" db="EMBL/GenBank/DDBJ databases">
        <title>Genome sequencing of strain 2DFWR-13.</title>
        <authorList>
            <person name="Heo J."/>
            <person name="Kim S.-J."/>
            <person name="Kwon S.-W."/>
        </authorList>
    </citation>
    <scope>NUCLEOTIDE SEQUENCE [LARGE SCALE GENOMIC DNA]</scope>
    <source>
        <strain evidence="3">2DFWR-13</strain>
    </source>
</reference>
<sequence length="137" mass="14024">MSFDPAVIARVAAIVAAVLYLGLVAFQLALALGAPWGRAAYGGQSAELSTALRVSSAIAVIVWSGVALVVLRRAGVTGWAPLPDAWLPVAVWVVVGLSAVAIVMNAITPSALERAIWLPVAILLFGSTLTVALAAPR</sequence>
<dbReference type="AlphaFoldDB" id="A0A387BGT1"/>
<accession>A0A387BGT1</accession>
<feature type="transmembrane region" description="Helical" evidence="1">
    <location>
        <begin position="50"/>
        <end position="71"/>
    </location>
</feature>
<feature type="transmembrane region" description="Helical" evidence="1">
    <location>
        <begin position="83"/>
        <end position="104"/>
    </location>
</feature>
<name>A0A387BGT1_9MICO</name>
<dbReference type="EMBL" id="CP032630">
    <property type="protein sequence ID" value="AYF97720.1"/>
    <property type="molecule type" value="Genomic_DNA"/>
</dbReference>
<keyword evidence="3" id="KW-1185">Reference proteome</keyword>
<feature type="transmembrane region" description="Helical" evidence="1">
    <location>
        <begin position="7"/>
        <end position="30"/>
    </location>
</feature>
<keyword evidence="1" id="KW-0472">Membrane</keyword>